<dbReference type="AlphaFoldDB" id="C5F165"/>
<dbReference type="EMBL" id="DS990444">
    <property type="protein sequence ID" value="EEQ63969.1"/>
    <property type="molecule type" value="Genomic_DNA"/>
</dbReference>
<gene>
    <name evidence="1" type="ORF">HPMG_01426</name>
</gene>
<reference evidence="2" key="1">
    <citation type="journal article" date="2014" name="Genome Announc.">
        <title>Draft genome sequences of six enterohepatic helicobacter species isolated from humans and one from rhesus macaques.</title>
        <authorList>
            <person name="Shen Z."/>
            <person name="Sheh A."/>
            <person name="Young S.K."/>
            <person name="Abouelliel A."/>
            <person name="Ward D.V."/>
            <person name="Earl A.M."/>
            <person name="Fox J.G."/>
        </authorList>
    </citation>
    <scope>NUCLEOTIDE SEQUENCE [LARGE SCALE GENOMIC DNA]</scope>
    <source>
        <strain evidence="2">MIT 98-5489</strain>
    </source>
</reference>
<protein>
    <submittedName>
        <fullName evidence="1">Uncharacterized protein</fullName>
    </submittedName>
</protein>
<dbReference type="RefSeq" id="WP_005022573.1">
    <property type="nucleotide sequence ID" value="NZ_DS990444.1"/>
</dbReference>
<keyword evidence="2" id="KW-1185">Reference proteome</keyword>
<accession>C5F165</accession>
<evidence type="ECO:0000313" key="2">
    <source>
        <dbReference type="Proteomes" id="UP000003953"/>
    </source>
</evidence>
<organism evidence="1 2">
    <name type="scientific">Helicobacter pullorum MIT 98-5489</name>
    <dbReference type="NCBI Taxonomy" id="537972"/>
    <lineage>
        <taxon>Bacteria</taxon>
        <taxon>Pseudomonadati</taxon>
        <taxon>Campylobacterota</taxon>
        <taxon>Epsilonproteobacteria</taxon>
        <taxon>Campylobacterales</taxon>
        <taxon>Helicobacteraceae</taxon>
        <taxon>Helicobacter</taxon>
    </lineage>
</organism>
<dbReference type="HOGENOM" id="CLU_2601244_0_0_7"/>
<name>C5F165_9HELI</name>
<proteinExistence type="predicted"/>
<evidence type="ECO:0000313" key="1">
    <source>
        <dbReference type="EMBL" id="EEQ63969.1"/>
    </source>
</evidence>
<dbReference type="Proteomes" id="UP000003953">
    <property type="component" value="Unassembled WGS sequence"/>
</dbReference>
<sequence>MATITEYEKKFIKGMFEHYKDQYSGQEILGIVNDLRGNPSNHINIGRISEVKKDCGIPVMSKEEVDKWLKKHKRISKGK</sequence>